<evidence type="ECO:0000256" key="2">
    <source>
        <dbReference type="ARBA" id="ARBA00023002"/>
    </source>
</evidence>
<dbReference type="PANTHER" id="PTHR33365:SF11">
    <property type="entry name" value="TAT PATHWAY SIGNAL SEQUENCE"/>
    <property type="match status" value="1"/>
</dbReference>
<sequence length="261" mass="30128">MFFAMRKYQKISHDEDEKLPLTRRSRKLCASQLPSLVRSFLIFLLGLCSGLTVTLPFVIKSLPHRTRESLPVVIPPQVFLPKIPTAWVPDERYMGYSNFSNIMWHRLIQPTQGVWLPNPAELGLGEGYTVQFNHSRKDEQTPQFYHISNLHQLHCLNIIRGRYFELYYDTPSLSKVSETAAGDTAYHVDHCIEYLRMTIMCGAGWFVESNSPPGTPHELKINPFGHPIGWGGVRNCVNWDALVAWQKQQLDAYMHSWKELK</sequence>
<protein>
    <recommendedName>
        <fullName evidence="7">Oxidase ustYa</fullName>
    </recommendedName>
</protein>
<name>A0A8H4RSH0_9HELO</name>
<dbReference type="AlphaFoldDB" id="A0A8H4RSH0"/>
<gene>
    <name evidence="5" type="ORF">G7Y89_g2864</name>
</gene>
<dbReference type="Pfam" id="PF11807">
    <property type="entry name" value="UstYa"/>
    <property type="match status" value="1"/>
</dbReference>
<evidence type="ECO:0000256" key="3">
    <source>
        <dbReference type="ARBA" id="ARBA00035112"/>
    </source>
</evidence>
<keyword evidence="4" id="KW-0472">Membrane</keyword>
<comment type="similarity">
    <text evidence="3">Belongs to the ustYa family.</text>
</comment>
<dbReference type="OrthoDB" id="3687641at2759"/>
<dbReference type="Proteomes" id="UP000566819">
    <property type="component" value="Unassembled WGS sequence"/>
</dbReference>
<accession>A0A8H4RSH0</accession>
<dbReference type="GO" id="GO:0016491">
    <property type="term" value="F:oxidoreductase activity"/>
    <property type="evidence" value="ECO:0007669"/>
    <property type="project" value="UniProtKB-KW"/>
</dbReference>
<keyword evidence="2" id="KW-0560">Oxidoreductase</keyword>
<keyword evidence="6" id="KW-1185">Reference proteome</keyword>
<dbReference type="EMBL" id="JAAMPI010000133">
    <property type="protein sequence ID" value="KAF4635224.1"/>
    <property type="molecule type" value="Genomic_DNA"/>
</dbReference>
<keyword evidence="4" id="KW-0812">Transmembrane</keyword>
<evidence type="ECO:0000256" key="1">
    <source>
        <dbReference type="ARBA" id="ARBA00004685"/>
    </source>
</evidence>
<proteinExistence type="inferred from homology"/>
<dbReference type="InterPro" id="IPR021765">
    <property type="entry name" value="UstYa-like"/>
</dbReference>
<dbReference type="PANTHER" id="PTHR33365">
    <property type="entry name" value="YALI0B05434P"/>
    <property type="match status" value="1"/>
</dbReference>
<evidence type="ECO:0000313" key="5">
    <source>
        <dbReference type="EMBL" id="KAF4635224.1"/>
    </source>
</evidence>
<reference evidence="5 6" key="1">
    <citation type="submission" date="2020-03" db="EMBL/GenBank/DDBJ databases">
        <title>Draft Genome Sequence of Cudoniella acicularis.</title>
        <authorList>
            <person name="Buettner E."/>
            <person name="Kellner H."/>
        </authorList>
    </citation>
    <scope>NUCLEOTIDE SEQUENCE [LARGE SCALE GENOMIC DNA]</scope>
    <source>
        <strain evidence="5 6">DSM 108380</strain>
    </source>
</reference>
<evidence type="ECO:0000256" key="4">
    <source>
        <dbReference type="SAM" id="Phobius"/>
    </source>
</evidence>
<evidence type="ECO:0008006" key="7">
    <source>
        <dbReference type="Google" id="ProtNLM"/>
    </source>
</evidence>
<comment type="pathway">
    <text evidence="1">Mycotoxin biosynthesis.</text>
</comment>
<keyword evidence="4" id="KW-1133">Transmembrane helix</keyword>
<dbReference type="GO" id="GO:0043386">
    <property type="term" value="P:mycotoxin biosynthetic process"/>
    <property type="evidence" value="ECO:0007669"/>
    <property type="project" value="InterPro"/>
</dbReference>
<organism evidence="5 6">
    <name type="scientific">Cudoniella acicularis</name>
    <dbReference type="NCBI Taxonomy" id="354080"/>
    <lineage>
        <taxon>Eukaryota</taxon>
        <taxon>Fungi</taxon>
        <taxon>Dikarya</taxon>
        <taxon>Ascomycota</taxon>
        <taxon>Pezizomycotina</taxon>
        <taxon>Leotiomycetes</taxon>
        <taxon>Helotiales</taxon>
        <taxon>Tricladiaceae</taxon>
        <taxon>Cudoniella</taxon>
    </lineage>
</organism>
<feature type="transmembrane region" description="Helical" evidence="4">
    <location>
        <begin position="36"/>
        <end position="59"/>
    </location>
</feature>
<comment type="caution">
    <text evidence="5">The sequence shown here is derived from an EMBL/GenBank/DDBJ whole genome shotgun (WGS) entry which is preliminary data.</text>
</comment>
<evidence type="ECO:0000313" key="6">
    <source>
        <dbReference type="Proteomes" id="UP000566819"/>
    </source>
</evidence>